<dbReference type="CDD" id="cd06171">
    <property type="entry name" value="Sigma70_r4"/>
    <property type="match status" value="1"/>
</dbReference>
<proteinExistence type="inferred from homology"/>
<dbReference type="NCBIfam" id="TIGR02937">
    <property type="entry name" value="sigma70-ECF"/>
    <property type="match status" value="1"/>
</dbReference>
<dbReference type="Proteomes" id="UP000460435">
    <property type="component" value="Unassembled WGS sequence"/>
</dbReference>
<dbReference type="GO" id="GO:0016987">
    <property type="term" value="F:sigma factor activity"/>
    <property type="evidence" value="ECO:0007669"/>
    <property type="project" value="UniProtKB-KW"/>
</dbReference>
<keyword evidence="5" id="KW-0804">Transcription</keyword>
<dbReference type="Pfam" id="PF04542">
    <property type="entry name" value="Sigma70_r2"/>
    <property type="match status" value="1"/>
</dbReference>
<dbReference type="InterPro" id="IPR013324">
    <property type="entry name" value="RNA_pol_sigma_r3/r4-like"/>
</dbReference>
<keyword evidence="4" id="KW-0238">DNA-binding</keyword>
<dbReference type="InterPro" id="IPR036388">
    <property type="entry name" value="WH-like_DNA-bd_sf"/>
</dbReference>
<dbReference type="SUPFAM" id="SSF88659">
    <property type="entry name" value="Sigma3 and sigma4 domains of RNA polymerase sigma factors"/>
    <property type="match status" value="1"/>
</dbReference>
<evidence type="ECO:0000259" key="7">
    <source>
        <dbReference type="Pfam" id="PF04542"/>
    </source>
</evidence>
<evidence type="ECO:0000256" key="4">
    <source>
        <dbReference type="ARBA" id="ARBA00023125"/>
    </source>
</evidence>
<organism evidence="9 10">
    <name type="scientific">Phytoactinopolyspora mesophila</name>
    <dbReference type="NCBI Taxonomy" id="2650750"/>
    <lineage>
        <taxon>Bacteria</taxon>
        <taxon>Bacillati</taxon>
        <taxon>Actinomycetota</taxon>
        <taxon>Actinomycetes</taxon>
        <taxon>Jiangellales</taxon>
        <taxon>Jiangellaceae</taxon>
        <taxon>Phytoactinopolyspora</taxon>
    </lineage>
</organism>
<dbReference type="Gene3D" id="1.10.1740.10">
    <property type="match status" value="1"/>
</dbReference>
<dbReference type="GO" id="GO:0006352">
    <property type="term" value="P:DNA-templated transcription initiation"/>
    <property type="evidence" value="ECO:0007669"/>
    <property type="project" value="InterPro"/>
</dbReference>
<evidence type="ECO:0000259" key="8">
    <source>
        <dbReference type="Pfam" id="PF04545"/>
    </source>
</evidence>
<dbReference type="InterPro" id="IPR014284">
    <property type="entry name" value="RNA_pol_sigma-70_dom"/>
</dbReference>
<keyword evidence="2" id="KW-0805">Transcription regulation</keyword>
<dbReference type="SUPFAM" id="SSF88946">
    <property type="entry name" value="Sigma2 domain of RNA polymerase sigma factors"/>
    <property type="match status" value="1"/>
</dbReference>
<evidence type="ECO:0000256" key="2">
    <source>
        <dbReference type="ARBA" id="ARBA00023015"/>
    </source>
</evidence>
<sequence>MREELRESFVAMATSELNQLRRFAYAVCGDWHRADDLVQAALERMYVAWPRAHDVGDHGAYARKVLVRLAISETRRPWWRRERVADNMPETSGADIAADAAERHDLAQALAGLTAKQRAIVVLRFMEDRTVADVAQILGIAPGTVKRQSHDAIGHLRRHLLSNDAVAPATADERSGSASPADRTGAHGATGGGI</sequence>
<dbReference type="Pfam" id="PF04545">
    <property type="entry name" value="Sigma70_r4"/>
    <property type="match status" value="1"/>
</dbReference>
<accession>A0A7K3M8L3</accession>
<name>A0A7K3M8L3_9ACTN</name>
<dbReference type="EMBL" id="WLZY01000005">
    <property type="protein sequence ID" value="NDL58758.1"/>
    <property type="molecule type" value="Genomic_DNA"/>
</dbReference>
<dbReference type="PANTHER" id="PTHR43133:SF50">
    <property type="entry name" value="ECF RNA POLYMERASE SIGMA FACTOR SIGM"/>
    <property type="match status" value="1"/>
</dbReference>
<keyword evidence="10" id="KW-1185">Reference proteome</keyword>
<dbReference type="InterPro" id="IPR039425">
    <property type="entry name" value="RNA_pol_sigma-70-like"/>
</dbReference>
<feature type="region of interest" description="Disordered" evidence="6">
    <location>
        <begin position="167"/>
        <end position="194"/>
    </location>
</feature>
<dbReference type="InterPro" id="IPR007630">
    <property type="entry name" value="RNA_pol_sigma70_r4"/>
</dbReference>
<reference evidence="9 10" key="1">
    <citation type="submission" date="2019-11" db="EMBL/GenBank/DDBJ databases">
        <authorList>
            <person name="Li X.-J."/>
            <person name="Feng X.-M."/>
        </authorList>
    </citation>
    <scope>NUCLEOTIDE SEQUENCE [LARGE SCALE GENOMIC DNA]</scope>
    <source>
        <strain evidence="9 10">XMNu-373</strain>
    </source>
</reference>
<evidence type="ECO:0000313" key="10">
    <source>
        <dbReference type="Proteomes" id="UP000460435"/>
    </source>
</evidence>
<evidence type="ECO:0000256" key="1">
    <source>
        <dbReference type="ARBA" id="ARBA00010641"/>
    </source>
</evidence>
<dbReference type="AlphaFoldDB" id="A0A7K3M8L3"/>
<protein>
    <submittedName>
        <fullName evidence="9">SigE family RNA polymerase sigma factor</fullName>
    </submittedName>
</protein>
<gene>
    <name evidence="9" type="ORF">F7O44_16940</name>
</gene>
<keyword evidence="3" id="KW-0731">Sigma factor</keyword>
<comment type="similarity">
    <text evidence="1">Belongs to the sigma-70 factor family. ECF subfamily.</text>
</comment>
<dbReference type="InterPro" id="IPR014325">
    <property type="entry name" value="RNA_pol_sigma-E_actinobac"/>
</dbReference>
<evidence type="ECO:0000313" key="9">
    <source>
        <dbReference type="EMBL" id="NDL58758.1"/>
    </source>
</evidence>
<dbReference type="NCBIfam" id="TIGR02983">
    <property type="entry name" value="SigE-fam_strep"/>
    <property type="match status" value="1"/>
</dbReference>
<dbReference type="InterPro" id="IPR007627">
    <property type="entry name" value="RNA_pol_sigma70_r2"/>
</dbReference>
<evidence type="ECO:0000256" key="6">
    <source>
        <dbReference type="SAM" id="MobiDB-lite"/>
    </source>
</evidence>
<dbReference type="Gene3D" id="1.10.10.10">
    <property type="entry name" value="Winged helix-like DNA-binding domain superfamily/Winged helix DNA-binding domain"/>
    <property type="match status" value="1"/>
</dbReference>
<feature type="domain" description="RNA polymerase sigma-70 region 2" evidence="7">
    <location>
        <begin position="14"/>
        <end position="80"/>
    </location>
</feature>
<dbReference type="RefSeq" id="WP_162451438.1">
    <property type="nucleotide sequence ID" value="NZ_WLZY01000005.1"/>
</dbReference>
<dbReference type="PANTHER" id="PTHR43133">
    <property type="entry name" value="RNA POLYMERASE ECF-TYPE SIGMA FACTO"/>
    <property type="match status" value="1"/>
</dbReference>
<comment type="caution">
    <text evidence="9">The sequence shown here is derived from an EMBL/GenBank/DDBJ whole genome shotgun (WGS) entry which is preliminary data.</text>
</comment>
<evidence type="ECO:0000256" key="3">
    <source>
        <dbReference type="ARBA" id="ARBA00023082"/>
    </source>
</evidence>
<evidence type="ECO:0000256" key="5">
    <source>
        <dbReference type="ARBA" id="ARBA00023163"/>
    </source>
</evidence>
<dbReference type="GO" id="GO:0003677">
    <property type="term" value="F:DNA binding"/>
    <property type="evidence" value="ECO:0007669"/>
    <property type="project" value="UniProtKB-KW"/>
</dbReference>
<dbReference type="InterPro" id="IPR013325">
    <property type="entry name" value="RNA_pol_sigma_r2"/>
</dbReference>
<feature type="domain" description="RNA polymerase sigma-70 region 4" evidence="8">
    <location>
        <begin position="109"/>
        <end position="157"/>
    </location>
</feature>